<organism evidence="1 2">
    <name type="scientific">Geomonas silvestris</name>
    <dbReference type="NCBI Taxonomy" id="2740184"/>
    <lineage>
        <taxon>Bacteria</taxon>
        <taxon>Pseudomonadati</taxon>
        <taxon>Thermodesulfobacteriota</taxon>
        <taxon>Desulfuromonadia</taxon>
        <taxon>Geobacterales</taxon>
        <taxon>Geobacteraceae</taxon>
        <taxon>Geomonas</taxon>
    </lineage>
</organism>
<name>A0A6V8MGK0_9BACT</name>
<protein>
    <submittedName>
        <fullName evidence="1">Uncharacterized protein</fullName>
    </submittedName>
</protein>
<dbReference type="EMBL" id="BLXX01000003">
    <property type="protein sequence ID" value="GFO59110.1"/>
    <property type="molecule type" value="Genomic_DNA"/>
</dbReference>
<keyword evidence="2" id="KW-1185">Reference proteome</keyword>
<evidence type="ECO:0000313" key="1">
    <source>
        <dbReference type="EMBL" id="GFO59110.1"/>
    </source>
</evidence>
<sequence length="82" mass="8712">MYGIPLVAAGARIHGGNEHDSRRVGDAGEGAGDGDPAVLHGLAQHLEDMLLELGKLVQEKDAVVRERDLAWLRGIAAVTFDI</sequence>
<gene>
    <name evidence="1" type="ORF">GMST_14350</name>
</gene>
<evidence type="ECO:0000313" key="2">
    <source>
        <dbReference type="Proteomes" id="UP000556026"/>
    </source>
</evidence>
<dbReference type="AlphaFoldDB" id="A0A6V8MGK0"/>
<accession>A0A6V8MGK0</accession>
<dbReference type="Proteomes" id="UP000556026">
    <property type="component" value="Unassembled WGS sequence"/>
</dbReference>
<proteinExistence type="predicted"/>
<comment type="caution">
    <text evidence="1">The sequence shown here is derived from an EMBL/GenBank/DDBJ whole genome shotgun (WGS) entry which is preliminary data.</text>
</comment>
<reference evidence="2" key="1">
    <citation type="submission" date="2020-06" db="EMBL/GenBank/DDBJ databases">
        <title>Draft genomic sequence of Geomonas sp. Red330.</title>
        <authorList>
            <person name="Itoh H."/>
            <person name="Zhenxing X."/>
            <person name="Ushijima N."/>
            <person name="Masuda Y."/>
            <person name="Shiratori Y."/>
            <person name="Senoo K."/>
        </authorList>
    </citation>
    <scope>NUCLEOTIDE SEQUENCE [LARGE SCALE GENOMIC DNA]</scope>
    <source>
        <strain evidence="2">Red330</strain>
    </source>
</reference>